<name>A0A061QS20_9CHLO</name>
<proteinExistence type="predicted"/>
<feature type="region of interest" description="Disordered" evidence="1">
    <location>
        <begin position="6"/>
        <end position="27"/>
    </location>
</feature>
<accession>A0A061QS20</accession>
<protein>
    <submittedName>
        <fullName evidence="2">Uncharacterized protein</fullName>
    </submittedName>
</protein>
<gene>
    <name evidence="2" type="ORF">TSPGSL018_23199</name>
</gene>
<dbReference type="AlphaFoldDB" id="A0A061QS20"/>
<feature type="non-terminal residue" evidence="2">
    <location>
        <position position="115"/>
    </location>
</feature>
<evidence type="ECO:0000256" key="1">
    <source>
        <dbReference type="SAM" id="MobiDB-lite"/>
    </source>
</evidence>
<dbReference type="EMBL" id="GBEZ01024491">
    <property type="protein sequence ID" value="JAC62503.1"/>
    <property type="molecule type" value="Transcribed_RNA"/>
</dbReference>
<organism evidence="2">
    <name type="scientific">Tetraselmis sp. GSL018</name>
    <dbReference type="NCBI Taxonomy" id="582737"/>
    <lineage>
        <taxon>Eukaryota</taxon>
        <taxon>Viridiplantae</taxon>
        <taxon>Chlorophyta</taxon>
        <taxon>core chlorophytes</taxon>
        <taxon>Chlorodendrophyceae</taxon>
        <taxon>Chlorodendrales</taxon>
        <taxon>Chlorodendraceae</taxon>
        <taxon>Tetraselmis</taxon>
    </lineage>
</organism>
<feature type="non-terminal residue" evidence="2">
    <location>
        <position position="1"/>
    </location>
</feature>
<sequence>FCIREERASRGAWKAGLGSNPAGSDATATEQPWQLCVNRASLPSSPTHLFPRRELCGAERPLKERKTGYCAGVCSELMDLGLIKLSYVHRIVGAQACGGGLWSDVQARMWQLGNP</sequence>
<reference evidence="2" key="1">
    <citation type="submission" date="2014-05" db="EMBL/GenBank/DDBJ databases">
        <title>The transcriptome of the halophilic microalga Tetraselmis sp. GSL018 isolated from the Great Salt Lake, Utah.</title>
        <authorList>
            <person name="Jinkerson R.E."/>
            <person name="D'Adamo S."/>
            <person name="Posewitz M.C."/>
        </authorList>
    </citation>
    <scope>NUCLEOTIDE SEQUENCE</scope>
    <source>
        <strain evidence="2">GSL018</strain>
    </source>
</reference>
<evidence type="ECO:0000313" key="2">
    <source>
        <dbReference type="EMBL" id="JAC62503.1"/>
    </source>
</evidence>